<feature type="compositionally biased region" description="Basic and acidic residues" evidence="1">
    <location>
        <begin position="24"/>
        <end position="42"/>
    </location>
</feature>
<dbReference type="EMBL" id="JAEQMY010000155">
    <property type="protein sequence ID" value="MBL0408151.1"/>
    <property type="molecule type" value="Genomic_DNA"/>
</dbReference>
<evidence type="ECO:0000313" key="2">
    <source>
        <dbReference type="EMBL" id="MBL0408151.1"/>
    </source>
</evidence>
<evidence type="ECO:0000313" key="3">
    <source>
        <dbReference type="Proteomes" id="UP000605848"/>
    </source>
</evidence>
<reference evidence="2" key="1">
    <citation type="submission" date="2021-01" db="EMBL/GenBank/DDBJ databases">
        <title>Microvirga sp.</title>
        <authorList>
            <person name="Kim M.K."/>
        </authorList>
    </citation>
    <scope>NUCLEOTIDE SEQUENCE</scope>
    <source>
        <strain evidence="2">5420S-16</strain>
    </source>
</reference>
<name>A0A937D2H4_9HYPH</name>
<organism evidence="2 3">
    <name type="scientific">Microvirga aerilata</name>
    <dbReference type="NCBI Taxonomy" id="670292"/>
    <lineage>
        <taxon>Bacteria</taxon>
        <taxon>Pseudomonadati</taxon>
        <taxon>Pseudomonadota</taxon>
        <taxon>Alphaproteobacteria</taxon>
        <taxon>Hyphomicrobiales</taxon>
        <taxon>Methylobacteriaceae</taxon>
        <taxon>Microvirga</taxon>
    </lineage>
</organism>
<dbReference type="AlphaFoldDB" id="A0A937D2H4"/>
<evidence type="ECO:0000256" key="1">
    <source>
        <dbReference type="SAM" id="MobiDB-lite"/>
    </source>
</evidence>
<protein>
    <submittedName>
        <fullName evidence="2">Uncharacterized protein</fullName>
    </submittedName>
</protein>
<feature type="region of interest" description="Disordered" evidence="1">
    <location>
        <begin position="24"/>
        <end position="59"/>
    </location>
</feature>
<keyword evidence="3" id="KW-1185">Reference proteome</keyword>
<dbReference type="Proteomes" id="UP000605848">
    <property type="component" value="Unassembled WGS sequence"/>
</dbReference>
<sequence length="95" mass="10134">MADKWNGIWSGTVEGRPVIVEKYDESGDLRARTAPKEDDPRTLRQQGGSGASLASFWKEDPIKVDGPTKADLGINLIGDGGFTPDGAAEIVSHIP</sequence>
<accession>A0A937D2H4</accession>
<comment type="caution">
    <text evidence="2">The sequence shown here is derived from an EMBL/GenBank/DDBJ whole genome shotgun (WGS) entry which is preliminary data.</text>
</comment>
<dbReference type="RefSeq" id="WP_202065883.1">
    <property type="nucleotide sequence ID" value="NZ_JAEQMY010000155.1"/>
</dbReference>
<gene>
    <name evidence="2" type="ORF">JKG68_30145</name>
</gene>
<proteinExistence type="predicted"/>